<evidence type="ECO:0000256" key="6">
    <source>
        <dbReference type="ARBA" id="ARBA00023315"/>
    </source>
</evidence>
<dbReference type="GO" id="GO:0005886">
    <property type="term" value="C:plasma membrane"/>
    <property type="evidence" value="ECO:0007669"/>
    <property type="project" value="UniProtKB-SubCell"/>
</dbReference>
<dbReference type="InterPro" id="IPR004960">
    <property type="entry name" value="LipA_acyltrans"/>
</dbReference>
<evidence type="ECO:0000256" key="5">
    <source>
        <dbReference type="ARBA" id="ARBA00023136"/>
    </source>
</evidence>
<keyword evidence="2" id="KW-1003">Cell membrane</keyword>
<proteinExistence type="predicted"/>
<evidence type="ECO:0000256" key="7">
    <source>
        <dbReference type="SAM" id="Phobius"/>
    </source>
</evidence>
<evidence type="ECO:0000256" key="2">
    <source>
        <dbReference type="ARBA" id="ARBA00022475"/>
    </source>
</evidence>
<evidence type="ECO:0000256" key="4">
    <source>
        <dbReference type="ARBA" id="ARBA00022679"/>
    </source>
</evidence>
<dbReference type="GO" id="GO:0016746">
    <property type="term" value="F:acyltransferase activity"/>
    <property type="evidence" value="ECO:0007669"/>
    <property type="project" value="UniProtKB-KW"/>
</dbReference>
<evidence type="ECO:0000256" key="3">
    <source>
        <dbReference type="ARBA" id="ARBA00022519"/>
    </source>
</evidence>
<keyword evidence="3" id="KW-0997">Cell inner membrane</keyword>
<dbReference type="Proteomes" id="UP000620139">
    <property type="component" value="Unassembled WGS sequence"/>
</dbReference>
<protein>
    <submittedName>
        <fullName evidence="8">Acyltransferase</fullName>
    </submittedName>
</protein>
<keyword evidence="4" id="KW-0808">Transferase</keyword>
<dbReference type="RefSeq" id="WP_198099210.1">
    <property type="nucleotide sequence ID" value="NZ_JAEDAL010000001.1"/>
</dbReference>
<keyword evidence="9" id="KW-1185">Reference proteome</keyword>
<dbReference type="PANTHER" id="PTHR30606:SF9">
    <property type="entry name" value="LIPID A BIOSYNTHESIS LAUROYLTRANSFERASE"/>
    <property type="match status" value="1"/>
</dbReference>
<dbReference type="AlphaFoldDB" id="A0A931IT08"/>
<dbReference type="EMBL" id="JAEDAL010000001">
    <property type="protein sequence ID" value="MBH9551604.1"/>
    <property type="molecule type" value="Genomic_DNA"/>
</dbReference>
<dbReference type="PANTHER" id="PTHR30606">
    <property type="entry name" value="LIPID A BIOSYNTHESIS LAUROYL ACYLTRANSFERASE"/>
    <property type="match status" value="1"/>
</dbReference>
<keyword evidence="6 8" id="KW-0012">Acyltransferase</keyword>
<gene>
    <name evidence="8" type="ORF">I7X43_01975</name>
</gene>
<keyword evidence="5 7" id="KW-0472">Membrane</keyword>
<organism evidence="8 9">
    <name type="scientific">Inhella gelatinilytica</name>
    <dbReference type="NCBI Taxonomy" id="2795030"/>
    <lineage>
        <taxon>Bacteria</taxon>
        <taxon>Pseudomonadati</taxon>
        <taxon>Pseudomonadota</taxon>
        <taxon>Betaproteobacteria</taxon>
        <taxon>Burkholderiales</taxon>
        <taxon>Sphaerotilaceae</taxon>
        <taxon>Inhella</taxon>
    </lineage>
</organism>
<reference evidence="8" key="1">
    <citation type="submission" date="2020-12" db="EMBL/GenBank/DDBJ databases">
        <title>The genome sequence of Inhella sp. 4Y17.</title>
        <authorList>
            <person name="Liu Y."/>
        </authorList>
    </citation>
    <scope>NUCLEOTIDE SEQUENCE</scope>
    <source>
        <strain evidence="8">4Y10</strain>
    </source>
</reference>
<keyword evidence="7" id="KW-0812">Transmembrane</keyword>
<evidence type="ECO:0000313" key="9">
    <source>
        <dbReference type="Proteomes" id="UP000620139"/>
    </source>
</evidence>
<dbReference type="GO" id="GO:0009247">
    <property type="term" value="P:glycolipid biosynthetic process"/>
    <property type="evidence" value="ECO:0007669"/>
    <property type="project" value="UniProtKB-ARBA"/>
</dbReference>
<comment type="caution">
    <text evidence="8">The sequence shown here is derived from an EMBL/GenBank/DDBJ whole genome shotgun (WGS) entry which is preliminary data.</text>
</comment>
<dbReference type="Pfam" id="PF03279">
    <property type="entry name" value="Lip_A_acyltrans"/>
    <property type="match status" value="1"/>
</dbReference>
<accession>A0A931IT08</accession>
<comment type="subcellular location">
    <subcellularLocation>
        <location evidence="1">Cell inner membrane</location>
    </subcellularLocation>
</comment>
<sequence length="313" mass="34693">MKATHWAALGEHTFVGGVWLLYAVHRMLGRGFFRGLMFPVVLLHWCTRPGLRAASLQYLQRLHRAQPGVFARAPGAWQGLMHVRLFAETLLDKLLAMAGRYPFERVREQGLEQLEAARASGRGGIFVTAHMGCLELCRVMGQRKAALDLTVLVHTAHAQAFNRILERLDPQARVRVLEVSDFGPATAQQLLAVVEAGGWVAIAGDRVPLHSQQVAWVDFLGHPAPLPVGPYVLAALLRCPLLLLACVHQGAGYSIRVARLAERVLLPRGQRAQALQAHAQAYADALTALLREAPYDWFNFYAFWERPDALQPA</sequence>
<evidence type="ECO:0000313" key="8">
    <source>
        <dbReference type="EMBL" id="MBH9551604.1"/>
    </source>
</evidence>
<keyword evidence="7" id="KW-1133">Transmembrane helix</keyword>
<evidence type="ECO:0000256" key="1">
    <source>
        <dbReference type="ARBA" id="ARBA00004533"/>
    </source>
</evidence>
<feature type="transmembrane region" description="Helical" evidence="7">
    <location>
        <begin position="6"/>
        <end position="24"/>
    </location>
</feature>
<name>A0A931IT08_9BURK</name>